<dbReference type="KEGG" id="spaa:SPAPADRAFT_59994"/>
<evidence type="ECO:0000313" key="1">
    <source>
        <dbReference type="EMBL" id="EGW34566.1"/>
    </source>
</evidence>
<dbReference type="HOGENOM" id="CLU_3088792_0_0_1"/>
<dbReference type="RefSeq" id="XP_007374150.1">
    <property type="nucleotide sequence ID" value="XM_007374088.1"/>
</dbReference>
<keyword evidence="2" id="KW-1185">Reference proteome</keyword>
<accession>G3AJA7</accession>
<proteinExistence type="predicted"/>
<dbReference type="InParanoid" id="G3AJA7"/>
<dbReference type="EMBL" id="GL996500">
    <property type="protein sequence ID" value="EGW34566.1"/>
    <property type="molecule type" value="Genomic_DNA"/>
</dbReference>
<dbReference type="Proteomes" id="UP000000709">
    <property type="component" value="Unassembled WGS sequence"/>
</dbReference>
<dbReference type="AlphaFoldDB" id="G3AJA7"/>
<sequence length="52" mass="6008">MNEINLREFLSNEMLLYKQFGYPDKGSYCIDNKFNCCLGGCQLAGPSEIYIY</sequence>
<gene>
    <name evidence="1" type="ORF">SPAPADRAFT_59994</name>
</gene>
<protein>
    <submittedName>
        <fullName evidence="1">Uncharacterized protein</fullName>
    </submittedName>
</protein>
<evidence type="ECO:0000313" key="2">
    <source>
        <dbReference type="Proteomes" id="UP000000709"/>
    </source>
</evidence>
<name>G3AJA7_SPAPN</name>
<organism evidence="2">
    <name type="scientific">Spathaspora passalidarum (strain NRRL Y-27907 / 11-Y1)</name>
    <dbReference type="NCBI Taxonomy" id="619300"/>
    <lineage>
        <taxon>Eukaryota</taxon>
        <taxon>Fungi</taxon>
        <taxon>Dikarya</taxon>
        <taxon>Ascomycota</taxon>
        <taxon>Saccharomycotina</taxon>
        <taxon>Pichiomycetes</taxon>
        <taxon>Debaryomycetaceae</taxon>
        <taxon>Spathaspora</taxon>
    </lineage>
</organism>
<reference evidence="1 2" key="1">
    <citation type="journal article" date="2011" name="Proc. Natl. Acad. Sci. U.S.A.">
        <title>Comparative genomics of xylose-fermenting fungi for enhanced biofuel production.</title>
        <authorList>
            <person name="Wohlbach D.J."/>
            <person name="Kuo A."/>
            <person name="Sato T.K."/>
            <person name="Potts K.M."/>
            <person name="Salamov A.A."/>
            <person name="LaButti K.M."/>
            <person name="Sun H."/>
            <person name="Clum A."/>
            <person name="Pangilinan J.L."/>
            <person name="Lindquist E.A."/>
            <person name="Lucas S."/>
            <person name="Lapidus A."/>
            <person name="Jin M."/>
            <person name="Gunawan C."/>
            <person name="Balan V."/>
            <person name="Dale B.E."/>
            <person name="Jeffries T.W."/>
            <person name="Zinkel R."/>
            <person name="Barry K.W."/>
            <person name="Grigoriev I.V."/>
            <person name="Gasch A.P."/>
        </authorList>
    </citation>
    <scope>NUCLEOTIDE SEQUENCE [LARGE SCALE GENOMIC DNA]</scope>
    <source>
        <strain evidence="2">NRRL Y-27907 / 11-Y1</strain>
    </source>
</reference>
<dbReference type="GeneID" id="18873170"/>